<reference evidence="2 3" key="1">
    <citation type="submission" date="2022-10" db="EMBL/GenBank/DDBJ databases">
        <title>Kaistella sp. BT-6-1-3.</title>
        <authorList>
            <person name="Ai J."/>
            <person name="Deng Z."/>
        </authorList>
    </citation>
    <scope>NUCLEOTIDE SEQUENCE [LARGE SCALE GENOMIC DNA]</scope>
    <source>
        <strain evidence="2 3">BT6-1-3</strain>
    </source>
</reference>
<evidence type="ECO:0000313" key="3">
    <source>
        <dbReference type="Proteomes" id="UP001209107"/>
    </source>
</evidence>
<organism evidence="2 3">
    <name type="scientific">Kaistella yananensis</name>
    <dbReference type="NCBI Taxonomy" id="2989820"/>
    <lineage>
        <taxon>Bacteria</taxon>
        <taxon>Pseudomonadati</taxon>
        <taxon>Bacteroidota</taxon>
        <taxon>Flavobacteriia</taxon>
        <taxon>Flavobacteriales</taxon>
        <taxon>Weeksellaceae</taxon>
        <taxon>Chryseobacterium group</taxon>
        <taxon>Kaistella</taxon>
    </lineage>
</organism>
<feature type="domain" description="N-acetyltransferase" evidence="1">
    <location>
        <begin position="10"/>
        <end position="168"/>
    </location>
</feature>
<dbReference type="InterPro" id="IPR016181">
    <property type="entry name" value="Acyl_CoA_acyltransferase"/>
</dbReference>
<accession>A0ABT3JLJ7</accession>
<dbReference type="Gene3D" id="3.40.630.30">
    <property type="match status" value="1"/>
</dbReference>
<name>A0ABT3JLJ7_9FLAO</name>
<dbReference type="InterPro" id="IPR000182">
    <property type="entry name" value="GNAT_dom"/>
</dbReference>
<evidence type="ECO:0000259" key="1">
    <source>
        <dbReference type="PROSITE" id="PS51186"/>
    </source>
</evidence>
<dbReference type="Proteomes" id="UP001209107">
    <property type="component" value="Unassembled WGS sequence"/>
</dbReference>
<evidence type="ECO:0000313" key="2">
    <source>
        <dbReference type="EMBL" id="MCW4451629.1"/>
    </source>
</evidence>
<dbReference type="PROSITE" id="PS51186">
    <property type="entry name" value="GNAT"/>
    <property type="match status" value="1"/>
</dbReference>
<dbReference type="EMBL" id="JAPCHZ010000002">
    <property type="protein sequence ID" value="MCW4451629.1"/>
    <property type="molecule type" value="Genomic_DNA"/>
</dbReference>
<comment type="caution">
    <text evidence="2">The sequence shown here is derived from an EMBL/GenBank/DDBJ whole genome shotgun (WGS) entry which is preliminary data.</text>
</comment>
<dbReference type="InterPro" id="IPR051531">
    <property type="entry name" value="N-acetyltransferase"/>
</dbReference>
<dbReference type="PANTHER" id="PTHR43792:SF1">
    <property type="entry name" value="N-ACETYLTRANSFERASE DOMAIN-CONTAINING PROTEIN"/>
    <property type="match status" value="1"/>
</dbReference>
<dbReference type="Pfam" id="PF13302">
    <property type="entry name" value="Acetyltransf_3"/>
    <property type="match status" value="1"/>
</dbReference>
<proteinExistence type="predicted"/>
<gene>
    <name evidence="2" type="ORF">OK344_05345</name>
</gene>
<dbReference type="RefSeq" id="WP_265143810.1">
    <property type="nucleotide sequence ID" value="NZ_JAPCHZ010000002.1"/>
</dbReference>
<keyword evidence="3" id="KW-1185">Reference proteome</keyword>
<dbReference type="SUPFAM" id="SSF55729">
    <property type="entry name" value="Acyl-CoA N-acyltransferases (Nat)"/>
    <property type="match status" value="1"/>
</dbReference>
<protein>
    <submittedName>
        <fullName evidence="2">GNAT family N-acetyltransferase</fullName>
    </submittedName>
</protein>
<dbReference type="PANTHER" id="PTHR43792">
    <property type="entry name" value="GNAT FAMILY, PUTATIVE (AFU_ORTHOLOGUE AFUA_3G00765)-RELATED-RELATED"/>
    <property type="match status" value="1"/>
</dbReference>
<sequence length="168" mass="19171">MTENIVTERLILKPVSVVDAEFIYQLYNSPRFIEFIGDKNIRSVADAEEYIKNRFLPQIEKLGYGNYVITQKDDGKKFGSVGVFEREGLDVPDIGFSLLPDYEGKGYGFEAASALLDKAFKEFGLKKISAITSDPNLSSRKLIEKLGLTYKKKVQLPNDHEELRYYEI</sequence>